<dbReference type="FunFam" id="3.90.70.10:FF:000332">
    <property type="entry name" value="Cathepsin L1"/>
    <property type="match status" value="1"/>
</dbReference>
<dbReference type="InterPro" id="IPR038765">
    <property type="entry name" value="Papain-like_cys_pep_sf"/>
</dbReference>
<reference evidence="7" key="1">
    <citation type="submission" date="2011-08" db="EMBL/GenBank/DDBJ databases">
        <authorList>
            <person name="Rombauts S."/>
        </authorList>
    </citation>
    <scope>NUCLEOTIDE SEQUENCE</scope>
    <source>
        <strain evidence="7">London</strain>
    </source>
</reference>
<name>T1KVB8_TETUR</name>
<protein>
    <recommendedName>
        <fullName evidence="8">Peptidase C1A papain C-terminal domain-containing protein</fullName>
    </recommendedName>
</protein>
<dbReference type="PANTHER" id="PTHR12411">
    <property type="entry name" value="CYSTEINE PROTEASE FAMILY C1-RELATED"/>
    <property type="match status" value="1"/>
</dbReference>
<sequence length="351" mass="40389">MDYKYRYKRLVSNNETLKYLIAQYKMYQLLVIVTLFTFATSSVILTDKEWTLFKETHGKTYLNSEEETYRKNIFNENLKKIKLHNEKAIRGEHSYQLGITKFADLTINETKMPEIEVEPQPLDVKFHHKSYFKAPESVDWRTKGILTRIKDQGACPSCWAFTGAAVIEAAYAQATGKLVNLSAQDILDCAPKSKGCTIGFVSTGYQYAMSKGLRLENCYPYESHDDLFGQKACKVNSECDRIKIKDFVYVPRYNENALRDAVAEHVVARYIYADLQDFVFYKEGIYNSPNCPKDKITHLVPIVGYGTENGTPYWIFKNSWGEHWGENGYGRILRGNNTCGIAIYNSSYPRI</sequence>
<proteinExistence type="inferred from homology"/>
<dbReference type="InterPro" id="IPR000668">
    <property type="entry name" value="Peptidase_C1A_C"/>
</dbReference>
<dbReference type="PROSITE" id="PS00640">
    <property type="entry name" value="THIOL_PROTEASE_ASN"/>
    <property type="match status" value="1"/>
</dbReference>
<keyword evidence="3" id="KW-1133">Transmembrane helix</keyword>
<dbReference type="Pfam" id="PF08246">
    <property type="entry name" value="Inhibitor_I29"/>
    <property type="match status" value="1"/>
</dbReference>
<accession>T1KVB8</accession>
<dbReference type="SUPFAM" id="SSF54001">
    <property type="entry name" value="Cysteine proteinases"/>
    <property type="match status" value="1"/>
</dbReference>
<organism evidence="6 7">
    <name type="scientific">Tetranychus urticae</name>
    <name type="common">Two-spotted spider mite</name>
    <dbReference type="NCBI Taxonomy" id="32264"/>
    <lineage>
        <taxon>Eukaryota</taxon>
        <taxon>Metazoa</taxon>
        <taxon>Ecdysozoa</taxon>
        <taxon>Arthropoda</taxon>
        <taxon>Chelicerata</taxon>
        <taxon>Arachnida</taxon>
        <taxon>Acari</taxon>
        <taxon>Acariformes</taxon>
        <taxon>Trombidiformes</taxon>
        <taxon>Prostigmata</taxon>
        <taxon>Eleutherengona</taxon>
        <taxon>Raphignathae</taxon>
        <taxon>Tetranychoidea</taxon>
        <taxon>Tetranychidae</taxon>
        <taxon>Tetranychus</taxon>
    </lineage>
</organism>
<comment type="similarity">
    <text evidence="1">Belongs to the peptidase C1 family.</text>
</comment>
<evidence type="ECO:0008006" key="8">
    <source>
        <dbReference type="Google" id="ProtNLM"/>
    </source>
</evidence>
<evidence type="ECO:0000313" key="6">
    <source>
        <dbReference type="EnsemblMetazoa" id="tetur23g00050.1"/>
    </source>
</evidence>
<dbReference type="Gene3D" id="3.90.70.10">
    <property type="entry name" value="Cysteine proteinases"/>
    <property type="match status" value="1"/>
</dbReference>
<evidence type="ECO:0000259" key="5">
    <source>
        <dbReference type="SMART" id="SM00848"/>
    </source>
</evidence>
<feature type="domain" description="Cathepsin propeptide inhibitor" evidence="5">
    <location>
        <begin position="50"/>
        <end position="110"/>
    </location>
</feature>
<dbReference type="SMART" id="SM00645">
    <property type="entry name" value="Pept_C1"/>
    <property type="match status" value="1"/>
</dbReference>
<evidence type="ECO:0000256" key="3">
    <source>
        <dbReference type="SAM" id="Phobius"/>
    </source>
</evidence>
<dbReference type="InterPro" id="IPR013201">
    <property type="entry name" value="Prot_inhib_I29"/>
</dbReference>
<dbReference type="EnsemblMetazoa" id="tetur23g00050.1">
    <property type="protein sequence ID" value="tetur23g00050.1"/>
    <property type="gene ID" value="tetur23g00050"/>
</dbReference>
<dbReference type="GO" id="GO:0008234">
    <property type="term" value="F:cysteine-type peptidase activity"/>
    <property type="evidence" value="ECO:0007669"/>
    <property type="project" value="InterPro"/>
</dbReference>
<evidence type="ECO:0000259" key="4">
    <source>
        <dbReference type="SMART" id="SM00645"/>
    </source>
</evidence>
<feature type="domain" description="Peptidase C1A papain C-terminal" evidence="4">
    <location>
        <begin position="134"/>
        <end position="350"/>
    </location>
</feature>
<dbReference type="PRINTS" id="PR00705">
    <property type="entry name" value="PAPAIN"/>
</dbReference>
<dbReference type="CDD" id="cd02248">
    <property type="entry name" value="Peptidase_C1A"/>
    <property type="match status" value="1"/>
</dbReference>
<dbReference type="InterPro" id="IPR025661">
    <property type="entry name" value="Pept_asp_AS"/>
</dbReference>
<evidence type="ECO:0000256" key="2">
    <source>
        <dbReference type="ARBA" id="ARBA00023157"/>
    </source>
</evidence>
<keyword evidence="3" id="KW-0472">Membrane</keyword>
<keyword evidence="2" id="KW-1015">Disulfide bond</keyword>
<dbReference type="AlphaFoldDB" id="T1KVB8"/>
<feature type="transmembrane region" description="Helical" evidence="3">
    <location>
        <begin position="26"/>
        <end position="45"/>
    </location>
</feature>
<dbReference type="SMART" id="SM00848">
    <property type="entry name" value="Inhibitor_I29"/>
    <property type="match status" value="1"/>
</dbReference>
<dbReference type="eggNOG" id="KOG1543">
    <property type="taxonomic scope" value="Eukaryota"/>
</dbReference>
<dbReference type="GO" id="GO:0006508">
    <property type="term" value="P:proteolysis"/>
    <property type="evidence" value="ECO:0007669"/>
    <property type="project" value="InterPro"/>
</dbReference>
<dbReference type="InterPro" id="IPR013128">
    <property type="entry name" value="Peptidase_C1A"/>
</dbReference>
<dbReference type="Pfam" id="PF00112">
    <property type="entry name" value="Peptidase_C1"/>
    <property type="match status" value="1"/>
</dbReference>
<evidence type="ECO:0000256" key="1">
    <source>
        <dbReference type="ARBA" id="ARBA00008455"/>
    </source>
</evidence>
<dbReference type="HOGENOM" id="CLU_012184_1_2_1"/>
<dbReference type="EMBL" id="CAEY01000608">
    <property type="status" value="NOT_ANNOTATED_CDS"/>
    <property type="molecule type" value="Genomic_DNA"/>
</dbReference>
<dbReference type="InterPro" id="IPR039417">
    <property type="entry name" value="Peptidase_C1A_papain-like"/>
</dbReference>
<keyword evidence="3" id="KW-0812">Transmembrane</keyword>
<evidence type="ECO:0000313" key="7">
    <source>
        <dbReference type="Proteomes" id="UP000015104"/>
    </source>
</evidence>
<dbReference type="Proteomes" id="UP000015104">
    <property type="component" value="Unassembled WGS sequence"/>
</dbReference>
<keyword evidence="7" id="KW-1185">Reference proteome</keyword>
<reference evidence="6" key="2">
    <citation type="submission" date="2015-06" db="UniProtKB">
        <authorList>
            <consortium name="EnsemblMetazoa"/>
        </authorList>
    </citation>
    <scope>IDENTIFICATION</scope>
</reference>